<dbReference type="EMBL" id="BGZL01000016">
    <property type="protein sequence ID" value="GBQ03177.1"/>
    <property type="molecule type" value="Genomic_DNA"/>
</dbReference>
<evidence type="ECO:0000313" key="2">
    <source>
        <dbReference type="Proteomes" id="UP000265354"/>
    </source>
</evidence>
<organism evidence="1 2">
    <name type="scientific">Streptomyces spongiicola</name>
    <dbReference type="NCBI Taxonomy" id="1690221"/>
    <lineage>
        <taxon>Bacteria</taxon>
        <taxon>Bacillati</taxon>
        <taxon>Actinomycetota</taxon>
        <taxon>Actinomycetes</taxon>
        <taxon>Kitasatosporales</taxon>
        <taxon>Streptomycetaceae</taxon>
        <taxon>Streptomyces</taxon>
    </lineage>
</organism>
<protein>
    <submittedName>
        <fullName evidence="1">Uncharacterized protein</fullName>
    </submittedName>
</protein>
<proteinExistence type="predicted"/>
<sequence length="166" mass="18430">MSTAVVIRDPKAYVTPDVWEREVALLLRNPENTRELAEAKFGQAIAYLVTCGENPDLLMGPSEQVDEAWHSFMLDSIPYHHFTSRHFGRYIHHVPELPGTAVGVLCVTDDEVTRDGHDPRNGGPLVLEQTIRAIKAAGFEIDPDRWGMGNAADCNQCHAGCHDSPR</sequence>
<dbReference type="Proteomes" id="UP000265354">
    <property type="component" value="Unassembled WGS sequence"/>
</dbReference>
<accession>A0A388T2M8</accession>
<dbReference type="RefSeq" id="WP_245991458.1">
    <property type="nucleotide sequence ID" value="NZ_BGZL01000016.1"/>
</dbReference>
<name>A0A388T2M8_9ACTN</name>
<evidence type="ECO:0000313" key="1">
    <source>
        <dbReference type="EMBL" id="GBQ03177.1"/>
    </source>
</evidence>
<dbReference type="AlphaFoldDB" id="A0A388T2M8"/>
<comment type="caution">
    <text evidence="1">The sequence shown here is derived from an EMBL/GenBank/DDBJ whole genome shotgun (WGS) entry which is preliminary data.</text>
</comment>
<reference evidence="1 2" key="1">
    <citation type="submission" date="2018-07" db="EMBL/GenBank/DDBJ databases">
        <title>Whole Genome Shotgun Sequence of Streptomyces spongiicola strain 531S.</title>
        <authorList>
            <person name="Dohra H."/>
            <person name="Kodani S."/>
        </authorList>
    </citation>
    <scope>NUCLEOTIDE SEQUENCE [LARGE SCALE GENOMIC DNA]</scope>
    <source>
        <strain evidence="1 2">531S</strain>
    </source>
</reference>
<gene>
    <name evidence="1" type="ORF">SSP531S_46470</name>
</gene>